<evidence type="ECO:0000256" key="4">
    <source>
        <dbReference type="PROSITE-ProRule" id="PRU00176"/>
    </source>
</evidence>
<dbReference type="GO" id="GO:0006397">
    <property type="term" value="P:mRNA processing"/>
    <property type="evidence" value="ECO:0007669"/>
    <property type="project" value="InterPro"/>
</dbReference>
<dbReference type="InterPro" id="IPR035979">
    <property type="entry name" value="RBD_domain_sf"/>
</dbReference>
<accession>A0A6B2L458</accession>
<proteinExistence type="predicted"/>
<dbReference type="GO" id="GO:0003723">
    <property type="term" value="F:RNA binding"/>
    <property type="evidence" value="ECO:0007669"/>
    <property type="project" value="UniProtKB-UniRule"/>
</dbReference>
<dbReference type="SMART" id="SM00361">
    <property type="entry name" value="RRM_1"/>
    <property type="match status" value="2"/>
</dbReference>
<dbReference type="GO" id="GO:0005634">
    <property type="term" value="C:nucleus"/>
    <property type="evidence" value="ECO:0007669"/>
    <property type="project" value="InterPro"/>
</dbReference>
<dbReference type="PROSITE" id="PS50102">
    <property type="entry name" value="RRM"/>
    <property type="match status" value="2"/>
</dbReference>
<dbReference type="Gene3D" id="3.30.70.330">
    <property type="match status" value="2"/>
</dbReference>
<evidence type="ECO:0000313" key="6">
    <source>
        <dbReference type="EMBL" id="NDV31772.1"/>
    </source>
</evidence>
<dbReference type="SMART" id="SM00360">
    <property type="entry name" value="RRM"/>
    <property type="match status" value="2"/>
</dbReference>
<dbReference type="SUPFAM" id="SSF54928">
    <property type="entry name" value="RNA-binding domain, RBD"/>
    <property type="match status" value="2"/>
</dbReference>
<name>A0A6B2L458_9EUKA</name>
<dbReference type="AlphaFoldDB" id="A0A6B2L458"/>
<evidence type="ECO:0000259" key="5">
    <source>
        <dbReference type="PROSITE" id="PS50102"/>
    </source>
</evidence>
<dbReference type="InterPro" id="IPR006509">
    <property type="entry name" value="RBM39_SF"/>
</dbReference>
<dbReference type="InterPro" id="IPR012677">
    <property type="entry name" value="Nucleotide-bd_a/b_plait_sf"/>
</dbReference>
<protein>
    <recommendedName>
        <fullName evidence="5">RRM domain-containing protein</fullName>
    </recommendedName>
</protein>
<dbReference type="InterPro" id="IPR003954">
    <property type="entry name" value="RRM_euk-type"/>
</dbReference>
<evidence type="ECO:0000256" key="1">
    <source>
        <dbReference type="ARBA" id="ARBA00022553"/>
    </source>
</evidence>
<organism evidence="6">
    <name type="scientific">Arcella intermedia</name>
    <dbReference type="NCBI Taxonomy" id="1963864"/>
    <lineage>
        <taxon>Eukaryota</taxon>
        <taxon>Amoebozoa</taxon>
        <taxon>Tubulinea</taxon>
        <taxon>Elardia</taxon>
        <taxon>Arcellinida</taxon>
        <taxon>Sphaerothecina</taxon>
        <taxon>Arcellidae</taxon>
        <taxon>Arcella</taxon>
    </lineage>
</organism>
<feature type="domain" description="RRM" evidence="5">
    <location>
        <begin position="49"/>
        <end position="127"/>
    </location>
</feature>
<evidence type="ECO:0000256" key="3">
    <source>
        <dbReference type="ARBA" id="ARBA00022884"/>
    </source>
</evidence>
<dbReference type="Pfam" id="PF00076">
    <property type="entry name" value="RRM_1"/>
    <property type="match status" value="2"/>
</dbReference>
<dbReference type="InterPro" id="IPR029123">
    <property type="entry name" value="RBM39_linker"/>
</dbReference>
<evidence type="ECO:0000256" key="2">
    <source>
        <dbReference type="ARBA" id="ARBA00022737"/>
    </source>
</evidence>
<dbReference type="InterPro" id="IPR000504">
    <property type="entry name" value="RRM_dom"/>
</dbReference>
<dbReference type="PANTHER" id="PTHR48036">
    <property type="entry name" value="SPLICING FACTOR (PAD-1), PUTATIVE (AFU_ORTHOLOGUE AFUA_1G15810)-RELATED"/>
    <property type="match status" value="1"/>
</dbReference>
<dbReference type="CDD" id="cd12285">
    <property type="entry name" value="RRM3_RBM39_like"/>
    <property type="match status" value="1"/>
</dbReference>
<feature type="domain" description="RRM" evidence="5">
    <location>
        <begin position="182"/>
        <end position="264"/>
    </location>
</feature>
<keyword evidence="2" id="KW-0677">Repeat</keyword>
<sequence length="273" mass="29840">MDSINSVTNAIQLSGTQLNGKTVMVQASQHERNETPSTTTTISTKQQPTRLYVGNLPSNITAEDIQDIFGEFGEVDDVELHRDPESGVSLGFSFVQFRDPEAAKRALVQVNGHKLAGSAIKVGLVNNTSSKAATGDLDEEGGLSLDAQSRAALMAKLHRKEDPDDVMEEPIIPKAPIITPSSCIVLQNMFEESDTKEADWEVDLCADVRDECSKYGNIISVRVHKQSGLVYLRFDNPGSAHKAQADLSGRWFGGKMLTCESIAEQAYLQMWPN</sequence>
<keyword evidence="1" id="KW-0597">Phosphoprotein</keyword>
<dbReference type="Pfam" id="PF15519">
    <property type="entry name" value="RBM39linker"/>
    <property type="match status" value="1"/>
</dbReference>
<dbReference type="EMBL" id="GIBP01002803">
    <property type="protein sequence ID" value="NDV31772.1"/>
    <property type="molecule type" value="Transcribed_RNA"/>
</dbReference>
<keyword evidence="3 4" id="KW-0694">RNA-binding</keyword>
<reference evidence="6" key="1">
    <citation type="journal article" date="2020" name="J. Eukaryot. Microbiol.">
        <title>De novo Sequencing, Assembly and Annotation of the Transcriptome for the Free-Living Testate Amoeba Arcella intermedia.</title>
        <authorList>
            <person name="Ribeiro G.M."/>
            <person name="Porfirio-Sousa A.L."/>
            <person name="Maurer-Alcala X.X."/>
            <person name="Katz L.A."/>
            <person name="Lahr D.J.G."/>
        </authorList>
    </citation>
    <scope>NUCLEOTIDE SEQUENCE</scope>
</reference>